<dbReference type="EMBL" id="VSSQ01045557">
    <property type="protein sequence ID" value="MPM99466.1"/>
    <property type="molecule type" value="Genomic_DNA"/>
</dbReference>
<comment type="caution">
    <text evidence="1">The sequence shown here is derived from an EMBL/GenBank/DDBJ whole genome shotgun (WGS) entry which is preliminary data.</text>
</comment>
<organism evidence="1">
    <name type="scientific">bioreactor metagenome</name>
    <dbReference type="NCBI Taxonomy" id="1076179"/>
    <lineage>
        <taxon>unclassified sequences</taxon>
        <taxon>metagenomes</taxon>
        <taxon>ecological metagenomes</taxon>
    </lineage>
</organism>
<reference evidence="1" key="1">
    <citation type="submission" date="2019-08" db="EMBL/GenBank/DDBJ databases">
        <authorList>
            <person name="Kucharzyk K."/>
            <person name="Murdoch R.W."/>
            <person name="Higgins S."/>
            <person name="Loffler F."/>
        </authorList>
    </citation>
    <scope>NUCLEOTIDE SEQUENCE</scope>
</reference>
<name>A0A645ECN8_9ZZZZ</name>
<accession>A0A645ECN8</accession>
<dbReference type="AlphaFoldDB" id="A0A645ECN8"/>
<evidence type="ECO:0000313" key="1">
    <source>
        <dbReference type="EMBL" id="MPM99466.1"/>
    </source>
</evidence>
<proteinExistence type="predicted"/>
<gene>
    <name evidence="1" type="ORF">SDC9_146657</name>
</gene>
<evidence type="ECO:0008006" key="2">
    <source>
        <dbReference type="Google" id="ProtNLM"/>
    </source>
</evidence>
<protein>
    <recommendedName>
        <fullName evidence="2">DNA (cytosine-5-)-methyltransferase</fullName>
    </recommendedName>
</protein>
<sequence>MIIAFPPCTYLTVTGNKWFKPEYSDRFPTRKADRDAAIEFFMKFANADCPKIAIENPIGIMSSKWRKPDEIIQPWMFGDPYEKKLACG</sequence>